<sequence>MPQKEKKEYISNDIVDYVTYLSGNDTVIVWFGGINEPFMSENFANSQDKDIVLLRDCGNDWYSTGVLPEHSSIEEGVEFLDTILADYKKKIFCGQSSGGYAALLYSWHCDADLCIPFAPQTSNMFSGQCTMIPHVPIVDVAKLHLDTPRPHIVINVSRSEAEHEDEFFWDDWRHIKRLAASPYVTIIDHPYHAHAVTVRLHQDSRLYLLVRNLINIYA</sequence>
<evidence type="ECO:0000313" key="1">
    <source>
        <dbReference type="EMBL" id="BBF71418.1"/>
    </source>
</evidence>
<dbReference type="RefSeq" id="WP_261935431.1">
    <property type="nucleotide sequence ID" value="NZ_AP018817.1"/>
</dbReference>
<name>A0ABN5WHT6_9SPHN</name>
<evidence type="ECO:0000313" key="2">
    <source>
        <dbReference type="Proteomes" id="UP001059971"/>
    </source>
</evidence>
<organism evidence="1 2">
    <name type="scientific">Sphingomonas bisphenolicum</name>
    <dbReference type="NCBI Taxonomy" id="296544"/>
    <lineage>
        <taxon>Bacteria</taxon>
        <taxon>Pseudomonadati</taxon>
        <taxon>Pseudomonadota</taxon>
        <taxon>Alphaproteobacteria</taxon>
        <taxon>Sphingomonadales</taxon>
        <taxon>Sphingomonadaceae</taxon>
        <taxon>Sphingomonas</taxon>
    </lineage>
</organism>
<reference evidence="1" key="1">
    <citation type="submission" date="2018-07" db="EMBL/GenBank/DDBJ databases">
        <title>Complete genome sequence of Sphingomonas bisphenolicum strain AO1, a bisphenol A degradative bacterium isolated from Japanese farm field.</title>
        <authorList>
            <person name="Murakami M."/>
            <person name="Koh M."/>
            <person name="Koba S."/>
            <person name="Matsumura Y."/>
        </authorList>
    </citation>
    <scope>NUCLEOTIDE SEQUENCE</scope>
    <source>
        <strain evidence="1">AO1</strain>
    </source>
</reference>
<dbReference type="Proteomes" id="UP001059971">
    <property type="component" value="Chromosome 1"/>
</dbReference>
<evidence type="ECO:0008006" key="3">
    <source>
        <dbReference type="Google" id="ProtNLM"/>
    </source>
</evidence>
<keyword evidence="2" id="KW-1185">Reference proteome</keyword>
<dbReference type="EMBL" id="AP018817">
    <property type="protein sequence ID" value="BBF71418.1"/>
    <property type="molecule type" value="Genomic_DNA"/>
</dbReference>
<gene>
    <name evidence="1" type="ORF">SBA_ch1_36180</name>
</gene>
<protein>
    <recommendedName>
        <fullName evidence="3">Alpha/beta hydrolase</fullName>
    </recommendedName>
</protein>
<accession>A0ABN5WHT6</accession>
<proteinExistence type="predicted"/>